<protein>
    <submittedName>
        <fullName evidence="2">CRISPR-associated protein Cas5</fullName>
    </submittedName>
</protein>
<accession>A0A4U3LWC2</accession>
<keyword evidence="3" id="KW-1185">Reference proteome</keyword>
<dbReference type="GO" id="GO:0051607">
    <property type="term" value="P:defense response to virus"/>
    <property type="evidence" value="ECO:0007669"/>
    <property type="project" value="UniProtKB-KW"/>
</dbReference>
<dbReference type="NCBIfam" id="TIGR02593">
    <property type="entry name" value="CRISPR_cas5"/>
    <property type="match status" value="1"/>
</dbReference>
<proteinExistence type="predicted"/>
<reference evidence="2 3" key="1">
    <citation type="submission" date="2019-04" db="EMBL/GenBank/DDBJ databases">
        <title>Kribbella sp. NEAU-THZ 27 nov., a novel actinomycete isolated from soil.</title>
        <authorList>
            <person name="Duan L."/>
        </authorList>
    </citation>
    <scope>NUCLEOTIDE SEQUENCE [LARGE SCALE GENOMIC DNA]</scope>
    <source>
        <strain evidence="3">NEAU-THZ27</strain>
    </source>
</reference>
<keyword evidence="1" id="KW-0051">Antiviral defense</keyword>
<sequence length="46" mass="5317">MWSTSKDGRQPGSSRGLRKVRISQPCASWTRPLSFAFQMTARWSSW</sequence>
<dbReference type="InterPro" id="IPR013422">
    <property type="entry name" value="CRISPR-assoc_prot_Cas5_N"/>
</dbReference>
<evidence type="ECO:0000313" key="2">
    <source>
        <dbReference type="EMBL" id="TKK80112.1"/>
    </source>
</evidence>
<dbReference type="EMBL" id="SZPZ01000002">
    <property type="protein sequence ID" value="TKK80112.1"/>
    <property type="molecule type" value="Genomic_DNA"/>
</dbReference>
<evidence type="ECO:0000313" key="3">
    <source>
        <dbReference type="Proteomes" id="UP000305836"/>
    </source>
</evidence>
<dbReference type="Proteomes" id="UP000305836">
    <property type="component" value="Unassembled WGS sequence"/>
</dbReference>
<gene>
    <name evidence="2" type="primary">cas5</name>
    <name evidence="2" type="ORF">FDA38_17405</name>
</gene>
<dbReference type="AlphaFoldDB" id="A0A4U3LWC2"/>
<evidence type="ECO:0000256" key="1">
    <source>
        <dbReference type="ARBA" id="ARBA00023118"/>
    </source>
</evidence>
<organism evidence="2 3">
    <name type="scientific">Kribbella jiaozuonensis</name>
    <dbReference type="NCBI Taxonomy" id="2575441"/>
    <lineage>
        <taxon>Bacteria</taxon>
        <taxon>Bacillati</taxon>
        <taxon>Actinomycetota</taxon>
        <taxon>Actinomycetes</taxon>
        <taxon>Propionibacteriales</taxon>
        <taxon>Kribbellaceae</taxon>
        <taxon>Kribbella</taxon>
    </lineage>
</organism>
<comment type="caution">
    <text evidence="2">The sequence shown here is derived from an EMBL/GenBank/DDBJ whole genome shotgun (WGS) entry which is preliminary data.</text>
</comment>
<name>A0A4U3LWC2_9ACTN</name>